<dbReference type="Proteomes" id="UP001358586">
    <property type="component" value="Chromosome 13"/>
</dbReference>
<accession>A0ABR0MHF0</accession>
<evidence type="ECO:0000313" key="5">
    <source>
        <dbReference type="Proteomes" id="UP001358586"/>
    </source>
</evidence>
<dbReference type="InterPro" id="IPR036312">
    <property type="entry name" value="Bifun_inhib/LTP/seed_sf"/>
</dbReference>
<keyword evidence="2" id="KW-0732">Signal</keyword>
<organism evidence="4 5">
    <name type="scientific">Gossypium arboreum</name>
    <name type="common">Tree cotton</name>
    <name type="synonym">Gossypium nanking</name>
    <dbReference type="NCBI Taxonomy" id="29729"/>
    <lineage>
        <taxon>Eukaryota</taxon>
        <taxon>Viridiplantae</taxon>
        <taxon>Streptophyta</taxon>
        <taxon>Embryophyta</taxon>
        <taxon>Tracheophyta</taxon>
        <taxon>Spermatophyta</taxon>
        <taxon>Magnoliopsida</taxon>
        <taxon>eudicotyledons</taxon>
        <taxon>Gunneridae</taxon>
        <taxon>Pentapetalae</taxon>
        <taxon>rosids</taxon>
        <taxon>malvids</taxon>
        <taxon>Malvales</taxon>
        <taxon>Malvaceae</taxon>
        <taxon>Malvoideae</taxon>
        <taxon>Gossypium</taxon>
    </lineage>
</organism>
<name>A0ABR0MHF0_GOSAR</name>
<keyword evidence="5" id="KW-1185">Reference proteome</keyword>
<evidence type="ECO:0000256" key="2">
    <source>
        <dbReference type="SAM" id="SignalP"/>
    </source>
</evidence>
<feature type="chain" id="PRO_5046660131" description="Hydrophobic seed protein domain-containing protein" evidence="2">
    <location>
        <begin position="26"/>
        <end position="113"/>
    </location>
</feature>
<dbReference type="SUPFAM" id="SSF47699">
    <property type="entry name" value="Bifunctional inhibitor/lipid-transfer protein/seed storage 2S albumin"/>
    <property type="match status" value="1"/>
</dbReference>
<reference evidence="4 5" key="1">
    <citation type="submission" date="2023-03" db="EMBL/GenBank/DDBJ databases">
        <title>WGS of Gossypium arboreum.</title>
        <authorList>
            <person name="Yu D."/>
        </authorList>
    </citation>
    <scope>NUCLEOTIDE SEQUENCE [LARGE SCALE GENOMIC DNA]</scope>
    <source>
        <tissue evidence="4">Leaf</tissue>
    </source>
</reference>
<dbReference type="InterPro" id="IPR027923">
    <property type="entry name" value="Hydrophob_seed_dom"/>
</dbReference>
<protein>
    <recommendedName>
        <fullName evidence="3">Hydrophobic seed protein domain-containing protein</fullName>
    </recommendedName>
</protein>
<comment type="caution">
    <text evidence="4">The sequence shown here is derived from an EMBL/GenBank/DDBJ whole genome shotgun (WGS) entry which is preliminary data.</text>
</comment>
<dbReference type="Pfam" id="PF14547">
    <property type="entry name" value="Hydrophob_seed"/>
    <property type="match status" value="1"/>
</dbReference>
<feature type="domain" description="Hydrophobic seed protein" evidence="3">
    <location>
        <begin position="55"/>
        <end position="107"/>
    </location>
</feature>
<evidence type="ECO:0000256" key="1">
    <source>
        <dbReference type="ARBA" id="ARBA00008965"/>
    </source>
</evidence>
<dbReference type="EMBL" id="JARKNE010000013">
    <property type="protein sequence ID" value="KAK5772709.1"/>
    <property type="molecule type" value="Genomic_DNA"/>
</dbReference>
<comment type="similarity">
    <text evidence="1">Belongs to the plant LTP family. PEARLI1 subfamily.</text>
</comment>
<proteinExistence type="inferred from homology"/>
<dbReference type="Gene3D" id="1.10.110.10">
    <property type="entry name" value="Plant lipid-transfer and hydrophobic proteins"/>
    <property type="match status" value="1"/>
</dbReference>
<sequence>MGSKASASTVFLHSLNLVFFSLVSSQTPKCPQDLSASPATLVEAFFGAAPDPNCGCCSQFQGCSDEDAARCVCFAFIAKSAFPINFNEATKLFMRYCGFNNPEAFSCEGSPST</sequence>
<evidence type="ECO:0000259" key="3">
    <source>
        <dbReference type="Pfam" id="PF14547"/>
    </source>
</evidence>
<feature type="signal peptide" evidence="2">
    <location>
        <begin position="1"/>
        <end position="25"/>
    </location>
</feature>
<gene>
    <name evidence="4" type="ORF">PVK06_049003</name>
</gene>
<evidence type="ECO:0000313" key="4">
    <source>
        <dbReference type="EMBL" id="KAK5772709.1"/>
    </source>
</evidence>